<accession>A0A0A9GK72</accession>
<reference evidence="2" key="2">
    <citation type="journal article" date="2015" name="Data Brief">
        <title>Shoot transcriptome of the giant reed, Arundo donax.</title>
        <authorList>
            <person name="Barrero R.A."/>
            <person name="Guerrero F.D."/>
            <person name="Moolhuijzen P."/>
            <person name="Goolsby J.A."/>
            <person name="Tidwell J."/>
            <person name="Bellgard S.E."/>
            <person name="Bellgard M.I."/>
        </authorList>
    </citation>
    <scope>NUCLEOTIDE SEQUENCE</scope>
    <source>
        <tissue evidence="2">Shoot tissue taken approximately 20 cm above the soil surface</tissue>
    </source>
</reference>
<proteinExistence type="predicted"/>
<dbReference type="EMBL" id="GBRH01174077">
    <property type="protein sequence ID" value="JAE23819.1"/>
    <property type="molecule type" value="Transcribed_RNA"/>
</dbReference>
<feature type="signal peptide" evidence="1">
    <location>
        <begin position="1"/>
        <end position="16"/>
    </location>
</feature>
<reference evidence="2" key="1">
    <citation type="submission" date="2014-09" db="EMBL/GenBank/DDBJ databases">
        <authorList>
            <person name="Magalhaes I.L.F."/>
            <person name="Oliveira U."/>
            <person name="Santos F.R."/>
            <person name="Vidigal T.H.D.A."/>
            <person name="Brescovit A.D."/>
            <person name="Santos A.J."/>
        </authorList>
    </citation>
    <scope>NUCLEOTIDE SEQUENCE</scope>
    <source>
        <tissue evidence="2">Shoot tissue taken approximately 20 cm above the soil surface</tissue>
    </source>
</reference>
<protein>
    <submittedName>
        <fullName evidence="2">Uncharacterized protein</fullName>
    </submittedName>
</protein>
<dbReference type="AlphaFoldDB" id="A0A0A9GK72"/>
<evidence type="ECO:0000256" key="1">
    <source>
        <dbReference type="SAM" id="SignalP"/>
    </source>
</evidence>
<evidence type="ECO:0000313" key="2">
    <source>
        <dbReference type="EMBL" id="JAE23819.1"/>
    </source>
</evidence>
<sequence>MQVFLLLFVFLHKLSYQENSFHDRPPRHETKLIFCHACHSS</sequence>
<name>A0A0A9GK72_ARUDO</name>
<organism evidence="2">
    <name type="scientific">Arundo donax</name>
    <name type="common">Giant reed</name>
    <name type="synonym">Donax arundinaceus</name>
    <dbReference type="NCBI Taxonomy" id="35708"/>
    <lineage>
        <taxon>Eukaryota</taxon>
        <taxon>Viridiplantae</taxon>
        <taxon>Streptophyta</taxon>
        <taxon>Embryophyta</taxon>
        <taxon>Tracheophyta</taxon>
        <taxon>Spermatophyta</taxon>
        <taxon>Magnoliopsida</taxon>
        <taxon>Liliopsida</taxon>
        <taxon>Poales</taxon>
        <taxon>Poaceae</taxon>
        <taxon>PACMAD clade</taxon>
        <taxon>Arundinoideae</taxon>
        <taxon>Arundineae</taxon>
        <taxon>Arundo</taxon>
    </lineage>
</organism>
<feature type="chain" id="PRO_5002062631" evidence="1">
    <location>
        <begin position="17"/>
        <end position="41"/>
    </location>
</feature>
<keyword evidence="1" id="KW-0732">Signal</keyword>